<dbReference type="Pfam" id="PF02153">
    <property type="entry name" value="PDH_N"/>
    <property type="match status" value="1"/>
</dbReference>
<dbReference type="GO" id="GO:0008977">
    <property type="term" value="F:prephenate dehydrogenase (NAD+) activity"/>
    <property type="evidence" value="ECO:0007669"/>
    <property type="project" value="UniProtKB-EC"/>
</dbReference>
<gene>
    <name evidence="11" type="ORF">KDK95_16730</name>
</gene>
<dbReference type="InterPro" id="IPR036291">
    <property type="entry name" value="NAD(P)-bd_dom_sf"/>
</dbReference>
<organism evidence="11 12">
    <name type="scientific">Actinospica acidithermotolerans</name>
    <dbReference type="NCBI Taxonomy" id="2828514"/>
    <lineage>
        <taxon>Bacteria</taxon>
        <taxon>Bacillati</taxon>
        <taxon>Actinomycetota</taxon>
        <taxon>Actinomycetes</taxon>
        <taxon>Catenulisporales</taxon>
        <taxon>Actinospicaceae</taxon>
        <taxon>Actinospica</taxon>
    </lineage>
</organism>
<evidence type="ECO:0000256" key="7">
    <source>
        <dbReference type="ARBA" id="ARBA00023027"/>
    </source>
</evidence>
<accession>A0A941EF78</accession>
<dbReference type="GO" id="GO:0004665">
    <property type="term" value="F:prephenate dehydrogenase (NADP+) activity"/>
    <property type="evidence" value="ECO:0007669"/>
    <property type="project" value="InterPro"/>
</dbReference>
<dbReference type="GO" id="GO:0006571">
    <property type="term" value="P:tyrosine biosynthetic process"/>
    <property type="evidence" value="ECO:0007669"/>
    <property type="project" value="UniProtKB-KW"/>
</dbReference>
<dbReference type="RefSeq" id="WP_212519105.1">
    <property type="nucleotide sequence ID" value="NZ_JAGSOH010000046.1"/>
</dbReference>
<evidence type="ECO:0000256" key="3">
    <source>
        <dbReference type="ARBA" id="ARBA00012068"/>
    </source>
</evidence>
<name>A0A941EF78_9ACTN</name>
<dbReference type="InterPro" id="IPR050812">
    <property type="entry name" value="Preph/Arog_dehydrog"/>
</dbReference>
<keyword evidence="5" id="KW-0028">Amino-acid biosynthesis</keyword>
<sequence>MKTAVVLGTGLIGTSVALALSRHGVLVLLEDRDPDAARTAASLGAGTVLVPEGLEQPVDLAILAVPPAHVARTLRDAQARNLARAYTDVCSVKGSPAAEAASLGLDTTGYIGGHPLAGREKSGPLAARADLFEGRPWVLTPDQGTRRDVLNRALELVSLCGAVPVVMDPVEHDHAVALISHAPHLVSALMAARLEHASEEAARIAGQGVRDVTRIAAGDPALWREILTANAGAVADVLEDYAGDLAAVIGSLRSLAKEPNSPAGEAAAEELVARLRRGNAGQARIPGKHGAPRAAYAAVPVVIGDAPGELARLFAAVGAIRVNIEDLAIEHSPGQNVGLVTLYVDPDAAPGLAAQLVERGWTVQN</sequence>
<dbReference type="Pfam" id="PF20463">
    <property type="entry name" value="PDH_C"/>
    <property type="match status" value="1"/>
</dbReference>
<dbReference type="PANTHER" id="PTHR21363:SF0">
    <property type="entry name" value="PREPHENATE DEHYDROGENASE [NADP(+)]"/>
    <property type="match status" value="1"/>
</dbReference>
<keyword evidence="5" id="KW-0827">Tyrosine biosynthesis</keyword>
<evidence type="ECO:0000256" key="2">
    <source>
        <dbReference type="ARBA" id="ARBA00007964"/>
    </source>
</evidence>
<dbReference type="NCBIfam" id="NF005112">
    <property type="entry name" value="PRK06545.2-4"/>
    <property type="match status" value="1"/>
</dbReference>
<dbReference type="GO" id="GO:0070403">
    <property type="term" value="F:NAD+ binding"/>
    <property type="evidence" value="ECO:0007669"/>
    <property type="project" value="InterPro"/>
</dbReference>
<reference evidence="11" key="1">
    <citation type="submission" date="2021-04" db="EMBL/GenBank/DDBJ databases">
        <title>Genome based classification of Actinospica acidithermotolerans sp. nov., an actinobacterium isolated from an Indonesian hot spring.</title>
        <authorList>
            <person name="Kusuma A.B."/>
            <person name="Putra K.E."/>
            <person name="Nafisah S."/>
            <person name="Loh J."/>
            <person name="Nouioui I."/>
            <person name="Goodfellow M."/>
        </authorList>
    </citation>
    <scope>NUCLEOTIDE SEQUENCE</scope>
    <source>
        <strain evidence="11">MGRD01-02</strain>
    </source>
</reference>
<dbReference type="EMBL" id="JAGSOH010000046">
    <property type="protein sequence ID" value="MBR7827964.1"/>
    <property type="molecule type" value="Genomic_DNA"/>
</dbReference>
<keyword evidence="7" id="KW-0520">NAD</keyword>
<evidence type="ECO:0000259" key="9">
    <source>
        <dbReference type="PROSITE" id="PS51176"/>
    </source>
</evidence>
<feature type="domain" description="ACT" evidence="10">
    <location>
        <begin position="298"/>
        <end position="365"/>
    </location>
</feature>
<comment type="similarity">
    <text evidence="2">Belongs to the prephenate/arogenate dehydrogenase family.</text>
</comment>
<dbReference type="InterPro" id="IPR002912">
    <property type="entry name" value="ACT_dom"/>
</dbReference>
<dbReference type="NCBIfam" id="NF005111">
    <property type="entry name" value="PRK06545.2-3"/>
    <property type="match status" value="1"/>
</dbReference>
<dbReference type="InterPro" id="IPR008927">
    <property type="entry name" value="6-PGluconate_DH-like_C_sf"/>
</dbReference>
<feature type="domain" description="Prephenate/arogenate dehydrogenase" evidence="9">
    <location>
        <begin position="1"/>
        <end position="286"/>
    </location>
</feature>
<comment type="catalytic activity">
    <reaction evidence="8">
        <text>prephenate + NAD(+) = 3-(4-hydroxyphenyl)pyruvate + CO2 + NADH</text>
        <dbReference type="Rhea" id="RHEA:13869"/>
        <dbReference type="ChEBI" id="CHEBI:16526"/>
        <dbReference type="ChEBI" id="CHEBI:29934"/>
        <dbReference type="ChEBI" id="CHEBI:36242"/>
        <dbReference type="ChEBI" id="CHEBI:57540"/>
        <dbReference type="ChEBI" id="CHEBI:57945"/>
        <dbReference type="EC" id="1.3.1.12"/>
    </reaction>
</comment>
<dbReference type="InterPro" id="IPR003099">
    <property type="entry name" value="Prephen_DH"/>
</dbReference>
<dbReference type="EC" id="1.3.1.12" evidence="3"/>
<keyword evidence="12" id="KW-1185">Reference proteome</keyword>
<dbReference type="SUPFAM" id="SSF48179">
    <property type="entry name" value="6-phosphogluconate dehydrogenase C-terminal domain-like"/>
    <property type="match status" value="1"/>
</dbReference>
<evidence type="ECO:0000256" key="5">
    <source>
        <dbReference type="ARBA" id="ARBA00022498"/>
    </source>
</evidence>
<evidence type="ECO:0000313" key="11">
    <source>
        <dbReference type="EMBL" id="MBR7827964.1"/>
    </source>
</evidence>
<dbReference type="PROSITE" id="PS51176">
    <property type="entry name" value="PDH_ADH"/>
    <property type="match status" value="1"/>
</dbReference>
<dbReference type="Gene3D" id="1.10.3660.10">
    <property type="entry name" value="6-phosphogluconate dehydrogenase C-terminal like domain"/>
    <property type="match status" value="1"/>
</dbReference>
<proteinExistence type="inferred from homology"/>
<keyword evidence="5" id="KW-0057">Aromatic amino acid biosynthesis</keyword>
<dbReference type="PROSITE" id="PS51671">
    <property type="entry name" value="ACT"/>
    <property type="match status" value="1"/>
</dbReference>
<evidence type="ECO:0000256" key="8">
    <source>
        <dbReference type="ARBA" id="ARBA00049260"/>
    </source>
</evidence>
<evidence type="ECO:0000256" key="6">
    <source>
        <dbReference type="ARBA" id="ARBA00023002"/>
    </source>
</evidence>
<dbReference type="Gene3D" id="3.40.50.720">
    <property type="entry name" value="NAD(P)-binding Rossmann-like Domain"/>
    <property type="match status" value="1"/>
</dbReference>
<dbReference type="InterPro" id="IPR046825">
    <property type="entry name" value="PDH_C"/>
</dbReference>
<dbReference type="SUPFAM" id="SSF51735">
    <property type="entry name" value="NAD(P)-binding Rossmann-fold domains"/>
    <property type="match status" value="1"/>
</dbReference>
<dbReference type="PANTHER" id="PTHR21363">
    <property type="entry name" value="PREPHENATE DEHYDROGENASE"/>
    <property type="match status" value="1"/>
</dbReference>
<comment type="pathway">
    <text evidence="1">Amino-acid biosynthesis; L-tyrosine biosynthesis; (4-hydroxyphenyl)pyruvate from prephenate (NAD(+) route): step 1/1.</text>
</comment>
<dbReference type="NCBIfam" id="NF005109">
    <property type="entry name" value="PRK06545.2-1"/>
    <property type="match status" value="1"/>
</dbReference>
<evidence type="ECO:0000313" key="12">
    <source>
        <dbReference type="Proteomes" id="UP000676325"/>
    </source>
</evidence>
<dbReference type="InterPro" id="IPR046826">
    <property type="entry name" value="PDH_N"/>
</dbReference>
<dbReference type="AlphaFoldDB" id="A0A941EF78"/>
<keyword evidence="6 11" id="KW-0560">Oxidoreductase</keyword>
<protein>
    <recommendedName>
        <fullName evidence="4">Prephenate dehydrogenase</fullName>
        <ecNumber evidence="3">1.3.1.12</ecNumber>
    </recommendedName>
</protein>
<dbReference type="Proteomes" id="UP000676325">
    <property type="component" value="Unassembled WGS sequence"/>
</dbReference>
<evidence type="ECO:0000259" key="10">
    <source>
        <dbReference type="PROSITE" id="PS51671"/>
    </source>
</evidence>
<comment type="caution">
    <text evidence="11">The sequence shown here is derived from an EMBL/GenBank/DDBJ whole genome shotgun (WGS) entry which is preliminary data.</text>
</comment>
<evidence type="ECO:0000256" key="4">
    <source>
        <dbReference type="ARBA" id="ARBA00016891"/>
    </source>
</evidence>
<evidence type="ECO:0000256" key="1">
    <source>
        <dbReference type="ARBA" id="ARBA00005067"/>
    </source>
</evidence>